<dbReference type="AlphaFoldDB" id="A0A0K2V2C5"/>
<organism evidence="1">
    <name type="scientific">Lepeophtheirus salmonis</name>
    <name type="common">Salmon louse</name>
    <name type="synonym">Caligus salmonis</name>
    <dbReference type="NCBI Taxonomy" id="72036"/>
    <lineage>
        <taxon>Eukaryota</taxon>
        <taxon>Metazoa</taxon>
        <taxon>Ecdysozoa</taxon>
        <taxon>Arthropoda</taxon>
        <taxon>Crustacea</taxon>
        <taxon>Multicrustacea</taxon>
        <taxon>Hexanauplia</taxon>
        <taxon>Copepoda</taxon>
        <taxon>Siphonostomatoida</taxon>
        <taxon>Caligidae</taxon>
        <taxon>Lepeophtheirus</taxon>
    </lineage>
</organism>
<sequence length="63" mass="6879">KTARGRLPWKKLLVFCSNFMMNNNQGFAGSGSAVLSVSVLSFQRIILNTNRASATLHPKTKVA</sequence>
<evidence type="ECO:0000313" key="1">
    <source>
        <dbReference type="EMBL" id="CDW44693.1"/>
    </source>
</evidence>
<dbReference type="EMBL" id="HACA01027332">
    <property type="protein sequence ID" value="CDW44693.1"/>
    <property type="molecule type" value="Transcribed_RNA"/>
</dbReference>
<name>A0A0K2V2C5_LEPSM</name>
<reference evidence="1" key="1">
    <citation type="submission" date="2014-05" db="EMBL/GenBank/DDBJ databases">
        <authorList>
            <person name="Chronopoulou M."/>
        </authorList>
    </citation>
    <scope>NUCLEOTIDE SEQUENCE</scope>
    <source>
        <tissue evidence="1">Whole organism</tissue>
    </source>
</reference>
<proteinExistence type="predicted"/>
<feature type="non-terminal residue" evidence="1">
    <location>
        <position position="1"/>
    </location>
</feature>
<protein>
    <submittedName>
        <fullName evidence="1">Uncharacterized protein</fullName>
    </submittedName>
</protein>
<accession>A0A0K2V2C5</accession>